<evidence type="ECO:0000256" key="12">
    <source>
        <dbReference type="ARBA" id="ARBA00072705"/>
    </source>
</evidence>
<comment type="similarity">
    <text evidence="3">Belongs to the Cu-Zn superoxide dismutase family.</text>
</comment>
<keyword evidence="7" id="KW-0049">Antioxidant</keyword>
<evidence type="ECO:0000256" key="2">
    <source>
        <dbReference type="ARBA" id="ARBA00001973"/>
    </source>
</evidence>
<dbReference type="InterPro" id="IPR018152">
    <property type="entry name" value="SOD_Cu/Zn_BS"/>
</dbReference>
<dbReference type="InterPro" id="IPR024134">
    <property type="entry name" value="SOD_Cu/Zn_/chaperone"/>
</dbReference>
<evidence type="ECO:0000256" key="7">
    <source>
        <dbReference type="ARBA" id="ARBA00022862"/>
    </source>
</evidence>
<dbReference type="EMBL" id="JBBCAQ010000034">
    <property type="protein sequence ID" value="KAK7580231.1"/>
    <property type="molecule type" value="Genomic_DNA"/>
</dbReference>
<evidence type="ECO:0000256" key="8">
    <source>
        <dbReference type="ARBA" id="ARBA00023008"/>
    </source>
</evidence>
<keyword evidence="5" id="KW-0479">Metal-binding</keyword>
<dbReference type="EC" id="1.15.1.1" evidence="4"/>
<comment type="caution">
    <text evidence="14">The sequence shown here is derived from an EMBL/GenBank/DDBJ whole genome shotgun (WGS) entry which is preliminary data.</text>
</comment>
<dbReference type="Pfam" id="PF00080">
    <property type="entry name" value="Sod_Cu"/>
    <property type="match status" value="1"/>
</dbReference>
<dbReference type="InterPro" id="IPR006121">
    <property type="entry name" value="HMA_dom"/>
</dbReference>
<dbReference type="PANTHER" id="PTHR10003">
    <property type="entry name" value="SUPEROXIDE DISMUTASE CU-ZN -RELATED"/>
    <property type="match status" value="1"/>
</dbReference>
<evidence type="ECO:0000256" key="4">
    <source>
        <dbReference type="ARBA" id="ARBA00012682"/>
    </source>
</evidence>
<evidence type="ECO:0000256" key="1">
    <source>
        <dbReference type="ARBA" id="ARBA00001947"/>
    </source>
</evidence>
<comment type="cofactor">
    <cofactor evidence="2">
        <name>Cu(2+)</name>
        <dbReference type="ChEBI" id="CHEBI:29036"/>
    </cofactor>
</comment>
<feature type="domain" description="HMA" evidence="13">
    <location>
        <begin position="2"/>
        <end position="65"/>
    </location>
</feature>
<dbReference type="CDD" id="cd00305">
    <property type="entry name" value="Cu-Zn_Superoxide_Dismutase"/>
    <property type="match status" value="1"/>
</dbReference>
<keyword evidence="8" id="KW-0186">Copper</keyword>
<dbReference type="InterPro" id="IPR001424">
    <property type="entry name" value="SOD_Cu_Zn_dom"/>
</dbReference>
<dbReference type="FunFam" id="2.60.40.200:FF:000004">
    <property type="entry name" value="Copper chaperone for superoxide dismutase"/>
    <property type="match status" value="1"/>
</dbReference>
<comment type="cofactor">
    <cofactor evidence="1">
        <name>Zn(2+)</name>
        <dbReference type="ChEBI" id="CHEBI:29105"/>
    </cofactor>
</comment>
<evidence type="ECO:0000313" key="14">
    <source>
        <dbReference type="EMBL" id="KAK7580231.1"/>
    </source>
</evidence>
<dbReference type="GO" id="GO:0004784">
    <property type="term" value="F:superoxide dismutase activity"/>
    <property type="evidence" value="ECO:0007669"/>
    <property type="project" value="UniProtKB-EC"/>
</dbReference>
<evidence type="ECO:0000256" key="6">
    <source>
        <dbReference type="ARBA" id="ARBA00022833"/>
    </source>
</evidence>
<evidence type="ECO:0000256" key="9">
    <source>
        <dbReference type="ARBA" id="ARBA00023157"/>
    </source>
</evidence>
<proteinExistence type="inferred from homology"/>
<name>A0AAN9TR76_9HEMI</name>
<dbReference type="PROSITE" id="PS50846">
    <property type="entry name" value="HMA_2"/>
    <property type="match status" value="1"/>
</dbReference>
<evidence type="ECO:0000256" key="3">
    <source>
        <dbReference type="ARBA" id="ARBA00010457"/>
    </source>
</evidence>
<evidence type="ECO:0000259" key="13">
    <source>
        <dbReference type="PROSITE" id="PS50846"/>
    </source>
</evidence>
<evidence type="ECO:0000256" key="5">
    <source>
        <dbReference type="ARBA" id="ARBA00022723"/>
    </source>
</evidence>
<dbReference type="Gene3D" id="3.30.70.100">
    <property type="match status" value="1"/>
</dbReference>
<dbReference type="Gene3D" id="2.60.40.200">
    <property type="entry name" value="Superoxide dismutase, copper/zinc binding domain"/>
    <property type="match status" value="1"/>
</dbReference>
<keyword evidence="15" id="KW-1185">Reference proteome</keyword>
<accession>A0AAN9TR76</accession>
<sequence length="262" mass="27792">MSTNVEFAIQMHDKVTANVLKNSLSELSGVDNVSIYPESGTLVIKSSLPISVLQEKIEETGQRAVIKGFGDSVQAAVAIVGGECGFAQGKLQGVVRFIQADDNTCIVDGTIDGLSPGLHGLHVHEFGDISEGCDKVGQHFSLVNASHGAPSCDTSHRHTGDLGNIQVNEDGRSQFRFSDSVLKVWDVIGRTIVVTENADDLGKGNNPQSLIDGNSGKRLGCGIIARSAGLFENTKKICACDGVSLWDERNKPLAGPGRQTHL</sequence>
<dbReference type="PROSITE" id="PS00332">
    <property type="entry name" value="SOD_CU_ZN_2"/>
    <property type="match status" value="1"/>
</dbReference>
<comment type="similarity">
    <text evidence="10">In the C-terminal section; belongs to the Cu-Zn superoxide dismutase family.</text>
</comment>
<dbReference type="SUPFAM" id="SSF49329">
    <property type="entry name" value="Cu,Zn superoxide dismutase-like"/>
    <property type="match status" value="1"/>
</dbReference>
<keyword evidence="6" id="KW-0862">Zinc</keyword>
<keyword evidence="9" id="KW-1015">Disulfide bond</keyword>
<dbReference type="SUPFAM" id="SSF55008">
    <property type="entry name" value="HMA, heavy metal-associated domain"/>
    <property type="match status" value="1"/>
</dbReference>
<organism evidence="14 15">
    <name type="scientific">Parthenolecanium corni</name>
    <dbReference type="NCBI Taxonomy" id="536013"/>
    <lineage>
        <taxon>Eukaryota</taxon>
        <taxon>Metazoa</taxon>
        <taxon>Ecdysozoa</taxon>
        <taxon>Arthropoda</taxon>
        <taxon>Hexapoda</taxon>
        <taxon>Insecta</taxon>
        <taxon>Pterygota</taxon>
        <taxon>Neoptera</taxon>
        <taxon>Paraneoptera</taxon>
        <taxon>Hemiptera</taxon>
        <taxon>Sternorrhyncha</taxon>
        <taxon>Coccoidea</taxon>
        <taxon>Coccidae</taxon>
        <taxon>Parthenolecanium</taxon>
    </lineage>
</organism>
<dbReference type="PRINTS" id="PR00068">
    <property type="entry name" value="CUZNDISMTASE"/>
</dbReference>
<dbReference type="AlphaFoldDB" id="A0AAN9TR76"/>
<gene>
    <name evidence="14" type="ORF">V9T40_000860</name>
</gene>
<evidence type="ECO:0000313" key="15">
    <source>
        <dbReference type="Proteomes" id="UP001367676"/>
    </source>
</evidence>
<dbReference type="GO" id="GO:0005507">
    <property type="term" value="F:copper ion binding"/>
    <property type="evidence" value="ECO:0007669"/>
    <property type="project" value="InterPro"/>
</dbReference>
<dbReference type="Pfam" id="PF00403">
    <property type="entry name" value="HMA"/>
    <property type="match status" value="1"/>
</dbReference>
<reference evidence="14 15" key="1">
    <citation type="submission" date="2024-03" db="EMBL/GenBank/DDBJ databases">
        <title>Adaptation during the transition from Ophiocordyceps entomopathogen to insect associate is accompanied by gene loss and intensified selection.</title>
        <authorList>
            <person name="Ward C.M."/>
            <person name="Onetto C.A."/>
            <person name="Borneman A.R."/>
        </authorList>
    </citation>
    <scope>NUCLEOTIDE SEQUENCE [LARGE SCALE GENOMIC DNA]</scope>
    <source>
        <strain evidence="14">AWRI1</strain>
        <tissue evidence="14">Single Adult Female</tissue>
    </source>
</reference>
<evidence type="ECO:0000256" key="11">
    <source>
        <dbReference type="ARBA" id="ARBA00032899"/>
    </source>
</evidence>
<dbReference type="InterPro" id="IPR036163">
    <property type="entry name" value="HMA_dom_sf"/>
</dbReference>
<evidence type="ECO:0000256" key="10">
    <source>
        <dbReference type="ARBA" id="ARBA00025798"/>
    </source>
</evidence>
<dbReference type="InterPro" id="IPR036423">
    <property type="entry name" value="SOD-like_Cu/Zn_dom_sf"/>
</dbReference>
<dbReference type="Proteomes" id="UP001367676">
    <property type="component" value="Unassembled WGS sequence"/>
</dbReference>
<protein>
    <recommendedName>
        <fullName evidence="12">Extracellular superoxide dismutase [Cu-Zn]</fullName>
        <ecNumber evidence="4">1.15.1.1</ecNumber>
    </recommendedName>
    <alternativeName>
        <fullName evidence="11">Superoxide dismutase copper chaperone</fullName>
    </alternativeName>
</protein>